<keyword evidence="4 8" id="KW-0808">Transferase</keyword>
<dbReference type="Proteomes" id="UP001142610">
    <property type="component" value="Unassembled WGS sequence"/>
</dbReference>
<dbReference type="PRINTS" id="PR00100">
    <property type="entry name" value="AOTCASE"/>
</dbReference>
<dbReference type="SUPFAM" id="SSF53671">
    <property type="entry name" value="Aspartate/ornithine carbamoyltransferase"/>
    <property type="match status" value="1"/>
</dbReference>
<evidence type="ECO:0000313" key="12">
    <source>
        <dbReference type="Proteomes" id="UP001142610"/>
    </source>
</evidence>
<comment type="subunit">
    <text evidence="8">Heterododecamer (2C3:3R2) of six catalytic PyrB chains organized as two trimers (C3), and six regulatory PyrI chains organized as three dimers (R2).</text>
</comment>
<dbReference type="Pfam" id="PF02729">
    <property type="entry name" value="OTCace_N"/>
    <property type="match status" value="1"/>
</dbReference>
<dbReference type="Pfam" id="PF00185">
    <property type="entry name" value="OTCace"/>
    <property type="match status" value="1"/>
</dbReference>
<dbReference type="Gene3D" id="3.40.50.1370">
    <property type="entry name" value="Aspartate/ornithine carbamoyltransferase"/>
    <property type="match status" value="2"/>
</dbReference>
<feature type="binding site" evidence="8">
    <location>
        <position position="54"/>
    </location>
    <ligand>
        <name>carbamoyl phosphate</name>
        <dbReference type="ChEBI" id="CHEBI:58228"/>
    </ligand>
</feature>
<feature type="domain" description="Aspartate/ornithine carbamoyltransferase Asp/Orn-binding" evidence="9">
    <location>
        <begin position="161"/>
        <end position="309"/>
    </location>
</feature>
<gene>
    <name evidence="8" type="primary">pyrB</name>
    <name evidence="11" type="ORF">NOG11_14345</name>
</gene>
<dbReference type="RefSeq" id="WP_256620493.1">
    <property type="nucleotide sequence ID" value="NZ_JANIBC010000021.1"/>
</dbReference>
<reference evidence="11" key="1">
    <citation type="submission" date="2022-07" db="EMBL/GenBank/DDBJ databases">
        <title>Parvularcula maris sp. nov., an algicidal bacterium isolated from seawater.</title>
        <authorList>
            <person name="Li F."/>
        </authorList>
    </citation>
    <scope>NUCLEOTIDE SEQUENCE</scope>
    <source>
        <strain evidence="11">BGMRC 0090</strain>
    </source>
</reference>
<dbReference type="NCBIfam" id="NF002032">
    <property type="entry name" value="PRK00856.1"/>
    <property type="match status" value="1"/>
</dbReference>
<feature type="binding site" evidence="8">
    <location>
        <position position="271"/>
    </location>
    <ligand>
        <name>carbamoyl phosphate</name>
        <dbReference type="ChEBI" id="CHEBI:58228"/>
    </ligand>
</feature>
<evidence type="ECO:0000256" key="2">
    <source>
        <dbReference type="ARBA" id="ARBA00004852"/>
    </source>
</evidence>
<dbReference type="InterPro" id="IPR006131">
    <property type="entry name" value="Asp_carbamoyltransf_Asp/Orn-bd"/>
</dbReference>
<evidence type="ECO:0000259" key="10">
    <source>
        <dbReference type="Pfam" id="PF02729"/>
    </source>
</evidence>
<keyword evidence="12" id="KW-1185">Reference proteome</keyword>
<dbReference type="GO" id="GO:0044205">
    <property type="term" value="P:'de novo' UMP biosynthetic process"/>
    <property type="evidence" value="ECO:0007669"/>
    <property type="project" value="UniProtKB-UniRule"/>
</dbReference>
<dbReference type="GO" id="GO:0016597">
    <property type="term" value="F:amino acid binding"/>
    <property type="evidence" value="ECO:0007669"/>
    <property type="project" value="InterPro"/>
</dbReference>
<dbReference type="GO" id="GO:0006207">
    <property type="term" value="P:'de novo' pyrimidine nucleobase biosynthetic process"/>
    <property type="evidence" value="ECO:0007669"/>
    <property type="project" value="InterPro"/>
</dbReference>
<protein>
    <recommendedName>
        <fullName evidence="8">Aspartate carbamoyltransferase</fullName>
        <ecNumber evidence="8">2.1.3.2</ecNumber>
    </recommendedName>
    <alternativeName>
        <fullName evidence="8">Aspartate transcarbamylase</fullName>
        <shortName evidence="8">ATCase</shortName>
    </alternativeName>
</protein>
<dbReference type="PROSITE" id="PS00097">
    <property type="entry name" value="CARBAMOYLTRANSFERASE"/>
    <property type="match status" value="1"/>
</dbReference>
<dbReference type="InterPro" id="IPR006132">
    <property type="entry name" value="Asp/Orn_carbamoyltranf_P-bd"/>
</dbReference>
<dbReference type="GO" id="GO:0004070">
    <property type="term" value="F:aspartate carbamoyltransferase activity"/>
    <property type="evidence" value="ECO:0007669"/>
    <property type="project" value="UniProtKB-UniRule"/>
</dbReference>
<feature type="binding site" evidence="8">
    <location>
        <position position="55"/>
    </location>
    <ligand>
        <name>carbamoyl phosphate</name>
        <dbReference type="ChEBI" id="CHEBI:58228"/>
    </ligand>
</feature>
<comment type="similarity">
    <text evidence="3 8">Belongs to the aspartate/ornithine carbamoyltransferase superfamily. ATCase family.</text>
</comment>
<comment type="catalytic activity">
    <reaction evidence="7 8">
        <text>carbamoyl phosphate + L-aspartate = N-carbamoyl-L-aspartate + phosphate + H(+)</text>
        <dbReference type="Rhea" id="RHEA:20013"/>
        <dbReference type="ChEBI" id="CHEBI:15378"/>
        <dbReference type="ChEBI" id="CHEBI:29991"/>
        <dbReference type="ChEBI" id="CHEBI:32814"/>
        <dbReference type="ChEBI" id="CHEBI:43474"/>
        <dbReference type="ChEBI" id="CHEBI:58228"/>
        <dbReference type="EC" id="2.1.3.2"/>
    </reaction>
</comment>
<comment type="function">
    <text evidence="1">Reversibly catalyzes the transfer of the carbamoyl group from carbamoyl phosphate (CP) to the N(epsilon) atom of ornithine (ORN) to produce L-citrulline.</text>
</comment>
<dbReference type="GO" id="GO:0005829">
    <property type="term" value="C:cytosol"/>
    <property type="evidence" value="ECO:0007669"/>
    <property type="project" value="TreeGrafter"/>
</dbReference>
<feature type="binding site" evidence="8">
    <location>
        <position position="82"/>
    </location>
    <ligand>
        <name>L-aspartate</name>
        <dbReference type="ChEBI" id="CHEBI:29991"/>
    </ligand>
</feature>
<organism evidence="11 12">
    <name type="scientific">Parvularcula maris</name>
    <dbReference type="NCBI Taxonomy" id="2965077"/>
    <lineage>
        <taxon>Bacteria</taxon>
        <taxon>Pseudomonadati</taxon>
        <taxon>Pseudomonadota</taxon>
        <taxon>Alphaproteobacteria</taxon>
        <taxon>Parvularculales</taxon>
        <taxon>Parvularculaceae</taxon>
        <taxon>Parvularcula</taxon>
    </lineage>
</organism>
<feature type="binding site" evidence="8">
    <location>
        <position position="104"/>
    </location>
    <ligand>
        <name>carbamoyl phosphate</name>
        <dbReference type="ChEBI" id="CHEBI:58228"/>
    </ligand>
</feature>
<dbReference type="PANTHER" id="PTHR45753">
    <property type="entry name" value="ORNITHINE CARBAMOYLTRANSFERASE, MITOCHONDRIAL"/>
    <property type="match status" value="1"/>
</dbReference>
<evidence type="ECO:0000256" key="4">
    <source>
        <dbReference type="ARBA" id="ARBA00022679"/>
    </source>
</evidence>
<dbReference type="HAMAP" id="MF_00001">
    <property type="entry name" value="Asp_carb_tr"/>
    <property type="match status" value="1"/>
</dbReference>
<evidence type="ECO:0000256" key="1">
    <source>
        <dbReference type="ARBA" id="ARBA00003822"/>
    </source>
</evidence>
<feature type="binding site" evidence="8">
    <location>
        <position position="175"/>
    </location>
    <ligand>
        <name>L-aspartate</name>
        <dbReference type="ChEBI" id="CHEBI:29991"/>
    </ligand>
</feature>
<evidence type="ECO:0000256" key="6">
    <source>
        <dbReference type="ARBA" id="ARBA00043884"/>
    </source>
</evidence>
<dbReference type="InterPro" id="IPR002082">
    <property type="entry name" value="Asp_carbamoyltransf"/>
</dbReference>
<proteinExistence type="inferred from homology"/>
<dbReference type="PRINTS" id="PR00101">
    <property type="entry name" value="ATCASE"/>
</dbReference>
<dbReference type="InterPro" id="IPR036901">
    <property type="entry name" value="Asp/Orn_carbamoylTrfase_sf"/>
</dbReference>
<feature type="binding site" evidence="8">
    <location>
        <position position="230"/>
    </location>
    <ligand>
        <name>L-aspartate</name>
        <dbReference type="ChEBI" id="CHEBI:29991"/>
    </ligand>
</feature>
<feature type="binding site" evidence="8">
    <location>
        <position position="137"/>
    </location>
    <ligand>
        <name>carbamoyl phosphate</name>
        <dbReference type="ChEBI" id="CHEBI:58228"/>
    </ligand>
</feature>
<dbReference type="EMBL" id="JANIBC010000021">
    <property type="protein sequence ID" value="MCQ8186559.1"/>
    <property type="molecule type" value="Genomic_DNA"/>
</dbReference>
<feature type="domain" description="Aspartate/ornithine carbamoyltransferase carbamoyl-P binding" evidence="10">
    <location>
        <begin position="2"/>
        <end position="148"/>
    </location>
</feature>
<evidence type="ECO:0000313" key="11">
    <source>
        <dbReference type="EMBL" id="MCQ8186559.1"/>
    </source>
</evidence>
<keyword evidence="5 8" id="KW-0665">Pyrimidine biosynthesis</keyword>
<feature type="binding site" evidence="8">
    <location>
        <position position="140"/>
    </location>
    <ligand>
        <name>carbamoyl phosphate</name>
        <dbReference type="ChEBI" id="CHEBI:58228"/>
    </ligand>
</feature>
<dbReference type="AlphaFoldDB" id="A0A9X2LBA0"/>
<evidence type="ECO:0000256" key="5">
    <source>
        <dbReference type="ARBA" id="ARBA00022975"/>
    </source>
</evidence>
<comment type="caution">
    <text evidence="11">The sequence shown here is derived from an EMBL/GenBank/DDBJ whole genome shotgun (WGS) entry which is preliminary data.</text>
</comment>
<name>A0A9X2LBA0_9PROT</name>
<feature type="binding site" evidence="8">
    <location>
        <position position="272"/>
    </location>
    <ligand>
        <name>carbamoyl phosphate</name>
        <dbReference type="ChEBI" id="CHEBI:58228"/>
    </ligand>
</feature>
<evidence type="ECO:0000256" key="7">
    <source>
        <dbReference type="ARBA" id="ARBA00048859"/>
    </source>
</evidence>
<dbReference type="EC" id="2.1.3.2" evidence="8"/>
<evidence type="ECO:0000256" key="8">
    <source>
        <dbReference type="HAMAP-Rule" id="MF_00001"/>
    </source>
</evidence>
<comment type="pathway">
    <text evidence="2 8">Pyrimidine metabolism; UMP biosynthesis via de novo pathway; (S)-dihydroorotate from bicarbonate: step 2/3.</text>
</comment>
<evidence type="ECO:0000256" key="3">
    <source>
        <dbReference type="ARBA" id="ARBA00008896"/>
    </source>
</evidence>
<comment type="function">
    <text evidence="6 8">Catalyzes the condensation of carbamoyl phosphate and aspartate to form carbamoyl aspartate and inorganic phosphate, the committed step in the de novo pyrimidine nucleotide biosynthesis pathway.</text>
</comment>
<dbReference type="NCBIfam" id="TIGR00670">
    <property type="entry name" value="asp_carb_tr"/>
    <property type="match status" value="1"/>
</dbReference>
<dbReference type="InterPro" id="IPR006130">
    <property type="entry name" value="Asp/Orn_carbamoylTrfase"/>
</dbReference>
<dbReference type="GO" id="GO:0006520">
    <property type="term" value="P:amino acid metabolic process"/>
    <property type="evidence" value="ECO:0007669"/>
    <property type="project" value="InterPro"/>
</dbReference>
<evidence type="ECO:0000259" key="9">
    <source>
        <dbReference type="Pfam" id="PF00185"/>
    </source>
</evidence>
<dbReference type="PANTHER" id="PTHR45753:SF6">
    <property type="entry name" value="ASPARTATE CARBAMOYLTRANSFERASE"/>
    <property type="match status" value="1"/>
</dbReference>
<accession>A0A9X2LBA0</accession>
<sequence length="313" mass="33531">MRHLTDIGAMNDDTVKEILTRALEFDAKLRGEEALPQLLDDLIQLNVFYEPSTRTTFSFHIAGRRLGADVMTLPVENSSVVKGESLRDTVQTVAAQGVDLLVLRAPGAGTIDAAKSALKAMGAGTAILNAGEGAFGHPTQALLDAATLLKAHHRELAGGLEGLTVAIVGDLYHSRVAASTAPLFKRMGAEVRLCAPEDLLPSKKLSEQVDLTTTSRDEALDGADVVMALRIQTERFGDELPIDPALYRADYGLSMEALSFAKPTAFIMHPGPINRGIEIDSDVAEDTSRSLILSQVEMGVPTRMACLAWAAER</sequence>